<keyword evidence="9 12" id="KW-0333">Golgi apparatus</keyword>
<evidence type="ECO:0000313" key="15">
    <source>
        <dbReference type="EMBL" id="CAH3140262.1"/>
    </source>
</evidence>
<reference evidence="15 16" key="1">
    <citation type="submission" date="2022-05" db="EMBL/GenBank/DDBJ databases">
        <authorList>
            <consortium name="Genoscope - CEA"/>
            <person name="William W."/>
        </authorList>
    </citation>
    <scope>NUCLEOTIDE SEQUENCE [LARGE SCALE GENOMIC DNA]</scope>
</reference>
<evidence type="ECO:0000256" key="10">
    <source>
        <dbReference type="ARBA" id="ARBA00023136"/>
    </source>
</evidence>
<dbReference type="Pfam" id="PF00852">
    <property type="entry name" value="Glyco_transf_10"/>
    <property type="match status" value="1"/>
</dbReference>
<keyword evidence="10 12" id="KW-0472">Membrane</keyword>
<evidence type="ECO:0000256" key="7">
    <source>
        <dbReference type="ARBA" id="ARBA00022968"/>
    </source>
</evidence>
<evidence type="ECO:0000256" key="12">
    <source>
        <dbReference type="RuleBase" id="RU003832"/>
    </source>
</evidence>
<comment type="similarity">
    <text evidence="3 12">Belongs to the glycosyltransferase 10 family.</text>
</comment>
<keyword evidence="8 12" id="KW-1133">Transmembrane helix</keyword>
<feature type="domain" description="Fucosyltransferase N-terminal" evidence="14">
    <location>
        <begin position="110"/>
        <end position="199"/>
    </location>
</feature>
<keyword evidence="11" id="KW-0325">Glycoprotein</keyword>
<dbReference type="Pfam" id="PF17039">
    <property type="entry name" value="Glyco_tran_10_N"/>
    <property type="match status" value="1"/>
</dbReference>
<dbReference type="InterPro" id="IPR001503">
    <property type="entry name" value="Glyco_trans_10"/>
</dbReference>
<comment type="subcellular location">
    <subcellularLocation>
        <location evidence="1">Golgi apparatus membrane</location>
        <topology evidence="1">Single-pass type II membrane protein</topology>
    </subcellularLocation>
    <subcellularLocation>
        <location evidence="12">Golgi apparatus</location>
        <location evidence="12">Golgi stack membrane</location>
        <topology evidence="12">Single-pass type II membrane protein</topology>
    </subcellularLocation>
</comment>
<proteinExistence type="inferred from homology"/>
<evidence type="ECO:0000256" key="1">
    <source>
        <dbReference type="ARBA" id="ARBA00004323"/>
    </source>
</evidence>
<dbReference type="InterPro" id="IPR038577">
    <property type="entry name" value="GT10-like_C_sf"/>
</dbReference>
<evidence type="ECO:0000256" key="5">
    <source>
        <dbReference type="ARBA" id="ARBA00022679"/>
    </source>
</evidence>
<evidence type="ECO:0000259" key="13">
    <source>
        <dbReference type="Pfam" id="PF00852"/>
    </source>
</evidence>
<dbReference type="SUPFAM" id="SSF53756">
    <property type="entry name" value="UDP-Glycosyltransferase/glycogen phosphorylase"/>
    <property type="match status" value="1"/>
</dbReference>
<keyword evidence="5 12" id="KW-0808">Transferase</keyword>
<dbReference type="InterPro" id="IPR055270">
    <property type="entry name" value="Glyco_tran_10_C"/>
</dbReference>
<evidence type="ECO:0000256" key="8">
    <source>
        <dbReference type="ARBA" id="ARBA00022989"/>
    </source>
</evidence>
<sequence length="417" mass="48397">MATTWAKYFFFFSSGLAIFFLVVVTLIDIQRGRFSKQTVKSWMQNHTHSALGNNLHAVINKNPTSTITNSQLTQPGGTKTLLLIYTLFFGTAKWIRDRDDNCRFENKFLFAANKCLSGDFELTYDKQRFEESDLVVFHARDMPSVDHLRTLLKNRSTSQRWVYALWESPNATPNPAPLNGLFNSTWTYRSDSDFWSPYGSYEELTEEEKLNKVRNIPDYSQGKTELVAWMVGNCGAQPRMAFVQNLKKYIKVDVFGRCSGKFGQQRGCGNLTACLKTFKFYLAFENALCEDYITEKYSGRLGDMNVIPVVMGGANYSKLAIPGSYINVMDFKTVKQLAEYLQYLDKNNTAYNEYFKWRLKYKVFRSNIDLSMCQICKWYVSKSPLEPKVYGDLRTHWLKKGRCNEKSHLIRNMWKDE</sequence>
<dbReference type="EMBL" id="CALNXK010000064">
    <property type="protein sequence ID" value="CAH3140262.1"/>
    <property type="molecule type" value="Genomic_DNA"/>
</dbReference>
<name>A0ABN8PB76_9CNID</name>
<accession>A0ABN8PB76</accession>
<evidence type="ECO:0000256" key="3">
    <source>
        <dbReference type="ARBA" id="ARBA00008919"/>
    </source>
</evidence>
<dbReference type="InterPro" id="IPR031481">
    <property type="entry name" value="Glyco_tran_10_N"/>
</dbReference>
<evidence type="ECO:0000256" key="9">
    <source>
        <dbReference type="ARBA" id="ARBA00023034"/>
    </source>
</evidence>
<keyword evidence="4 12" id="KW-0328">Glycosyltransferase</keyword>
<dbReference type="PANTHER" id="PTHR48438:SF1">
    <property type="entry name" value="ALPHA-(1,3)-FUCOSYLTRANSFERASE C-RELATED"/>
    <property type="match status" value="1"/>
</dbReference>
<keyword evidence="7" id="KW-0735">Signal-anchor</keyword>
<feature type="transmembrane region" description="Helical" evidence="12">
    <location>
        <begin position="6"/>
        <end position="27"/>
    </location>
</feature>
<evidence type="ECO:0000256" key="4">
    <source>
        <dbReference type="ARBA" id="ARBA00022676"/>
    </source>
</evidence>
<dbReference type="PANTHER" id="PTHR48438">
    <property type="entry name" value="ALPHA-(1,3)-FUCOSYLTRANSFERASE C-RELATED"/>
    <property type="match status" value="1"/>
</dbReference>
<gene>
    <name evidence="15" type="ORF">PLOB_00041145</name>
</gene>
<keyword evidence="16" id="KW-1185">Reference proteome</keyword>
<comment type="pathway">
    <text evidence="2">Protein modification; protein glycosylation.</text>
</comment>
<dbReference type="EC" id="2.4.1.-" evidence="12"/>
<dbReference type="Gene3D" id="3.40.50.11660">
    <property type="entry name" value="Glycosyl transferase family 10, C-terminal domain"/>
    <property type="match status" value="1"/>
</dbReference>
<evidence type="ECO:0000256" key="2">
    <source>
        <dbReference type="ARBA" id="ARBA00004922"/>
    </source>
</evidence>
<evidence type="ECO:0000256" key="6">
    <source>
        <dbReference type="ARBA" id="ARBA00022692"/>
    </source>
</evidence>
<protein>
    <recommendedName>
        <fullName evidence="12">Fucosyltransferase</fullName>
        <ecNumber evidence="12">2.4.1.-</ecNumber>
    </recommendedName>
</protein>
<organism evidence="15 16">
    <name type="scientific">Porites lobata</name>
    <dbReference type="NCBI Taxonomy" id="104759"/>
    <lineage>
        <taxon>Eukaryota</taxon>
        <taxon>Metazoa</taxon>
        <taxon>Cnidaria</taxon>
        <taxon>Anthozoa</taxon>
        <taxon>Hexacorallia</taxon>
        <taxon>Scleractinia</taxon>
        <taxon>Fungiina</taxon>
        <taxon>Poritidae</taxon>
        <taxon>Porites</taxon>
    </lineage>
</organism>
<comment type="caution">
    <text evidence="15">The sequence shown here is derived from an EMBL/GenBank/DDBJ whole genome shotgun (WGS) entry which is preliminary data.</text>
</comment>
<evidence type="ECO:0000256" key="11">
    <source>
        <dbReference type="ARBA" id="ARBA00023180"/>
    </source>
</evidence>
<evidence type="ECO:0000313" key="16">
    <source>
        <dbReference type="Proteomes" id="UP001159405"/>
    </source>
</evidence>
<dbReference type="Proteomes" id="UP001159405">
    <property type="component" value="Unassembled WGS sequence"/>
</dbReference>
<feature type="domain" description="Fucosyltransferase C-terminal" evidence="13">
    <location>
        <begin position="221"/>
        <end position="394"/>
    </location>
</feature>
<keyword evidence="6 12" id="KW-0812">Transmembrane</keyword>
<evidence type="ECO:0000259" key="14">
    <source>
        <dbReference type="Pfam" id="PF17039"/>
    </source>
</evidence>